<accession>A0A9P7V3L6</accession>
<organism evidence="1 2">
    <name type="scientific">Marasmius oreades</name>
    <name type="common">fairy-ring Marasmius</name>
    <dbReference type="NCBI Taxonomy" id="181124"/>
    <lineage>
        <taxon>Eukaryota</taxon>
        <taxon>Fungi</taxon>
        <taxon>Dikarya</taxon>
        <taxon>Basidiomycota</taxon>
        <taxon>Agaricomycotina</taxon>
        <taxon>Agaricomycetes</taxon>
        <taxon>Agaricomycetidae</taxon>
        <taxon>Agaricales</taxon>
        <taxon>Marasmiineae</taxon>
        <taxon>Marasmiaceae</taxon>
        <taxon>Marasmius</taxon>
    </lineage>
</organism>
<dbReference type="AlphaFoldDB" id="A0A9P7V3L6"/>
<dbReference type="EMBL" id="CM032181">
    <property type="protein sequence ID" value="KAG7099726.1"/>
    <property type="molecule type" value="Genomic_DNA"/>
</dbReference>
<protein>
    <submittedName>
        <fullName evidence="1">Uncharacterized protein</fullName>
    </submittedName>
</protein>
<dbReference type="Proteomes" id="UP001049176">
    <property type="component" value="Chromosome 1"/>
</dbReference>
<reference evidence="1" key="1">
    <citation type="journal article" date="2021" name="Genome Biol. Evol.">
        <title>The assembled and annotated genome of the fairy-ring fungus Marasmius oreades.</title>
        <authorList>
            <person name="Hiltunen M."/>
            <person name="Ament-Velasquez S.L."/>
            <person name="Johannesson H."/>
        </authorList>
    </citation>
    <scope>NUCLEOTIDE SEQUENCE</scope>
    <source>
        <strain evidence="1">03SP1</strain>
    </source>
</reference>
<evidence type="ECO:0000313" key="1">
    <source>
        <dbReference type="EMBL" id="KAG7099726.1"/>
    </source>
</evidence>
<comment type="caution">
    <text evidence="1">The sequence shown here is derived from an EMBL/GenBank/DDBJ whole genome shotgun (WGS) entry which is preliminary data.</text>
</comment>
<name>A0A9P7V3L6_9AGAR</name>
<dbReference type="RefSeq" id="XP_043016196.1">
    <property type="nucleotide sequence ID" value="XM_043147487.1"/>
</dbReference>
<dbReference type="KEGG" id="more:E1B28_001543"/>
<gene>
    <name evidence="1" type="ORF">E1B28_001543</name>
</gene>
<proteinExistence type="predicted"/>
<sequence length="77" mass="8896">MVVVDMRHVAFQTAYARSKDYIGSSHSCSNALDQTASRSGPRLWWRFESEHRGNVQVVRYQCSSIRPLARTKWLNVP</sequence>
<dbReference type="GeneID" id="66070619"/>
<keyword evidence="2" id="KW-1185">Reference proteome</keyword>
<evidence type="ECO:0000313" key="2">
    <source>
        <dbReference type="Proteomes" id="UP001049176"/>
    </source>
</evidence>